<name>A0A1A5YH76_9BACL</name>
<evidence type="ECO:0000256" key="6">
    <source>
        <dbReference type="ARBA" id="ARBA00023163"/>
    </source>
</evidence>
<evidence type="ECO:0000313" key="12">
    <source>
        <dbReference type="Proteomes" id="UP000092024"/>
    </source>
</evidence>
<sequence>MKHILVIEDDPDIQEMLCAYLRDAGYTVGAAGDGLEALDLFHKEKWDLILLDIMLPKINGYGVCELIRRESTLPVMMLTALDSEEHQLKGFDLNVDDYVTKPFSMPVLLRKIAAILRRAGGEDNQSRMLAYKDLTLDLDAYSLTVADHQLELTSREFELLKELLQNQGRVLTRSVLLGKLWNYDFLGDERIVDTHIKNLRKKLDRDYIETVRGVGYRVAKAN</sequence>
<dbReference type="SUPFAM" id="SSF52172">
    <property type="entry name" value="CheY-like"/>
    <property type="match status" value="1"/>
</dbReference>
<dbReference type="GO" id="GO:0000156">
    <property type="term" value="F:phosphorelay response regulator activity"/>
    <property type="evidence" value="ECO:0007669"/>
    <property type="project" value="TreeGrafter"/>
</dbReference>
<feature type="modified residue" description="4-aspartylphosphate" evidence="7">
    <location>
        <position position="52"/>
    </location>
</feature>
<keyword evidence="3" id="KW-0902">Two-component regulatory system</keyword>
<dbReference type="Gene3D" id="1.10.10.10">
    <property type="entry name" value="Winged helix-like DNA-binding domain superfamily/Winged helix DNA-binding domain"/>
    <property type="match status" value="1"/>
</dbReference>
<dbReference type="Proteomes" id="UP000092024">
    <property type="component" value="Unassembled WGS sequence"/>
</dbReference>
<dbReference type="GO" id="GO:0032993">
    <property type="term" value="C:protein-DNA complex"/>
    <property type="evidence" value="ECO:0007669"/>
    <property type="project" value="TreeGrafter"/>
</dbReference>
<keyword evidence="12" id="KW-1185">Reference proteome</keyword>
<keyword evidence="4" id="KW-0805">Transcription regulation</keyword>
<dbReference type="FunFam" id="3.40.50.2300:FF:000001">
    <property type="entry name" value="DNA-binding response regulator PhoB"/>
    <property type="match status" value="1"/>
</dbReference>
<dbReference type="InterPro" id="IPR001789">
    <property type="entry name" value="Sig_transdc_resp-reg_receiver"/>
</dbReference>
<reference evidence="11 12" key="1">
    <citation type="submission" date="2016-05" db="EMBL/GenBank/DDBJ databases">
        <title>Paenibacillus oryzae. sp. nov., isolated from the rice root.</title>
        <authorList>
            <person name="Zhang J."/>
            <person name="Zhang X."/>
        </authorList>
    </citation>
    <scope>NUCLEOTIDE SEQUENCE [LARGE SCALE GENOMIC DNA]</scope>
    <source>
        <strain evidence="11 12">1DrF-4</strain>
    </source>
</reference>
<dbReference type="RefSeq" id="WP_068684142.1">
    <property type="nucleotide sequence ID" value="NZ_LYPA01000064.1"/>
</dbReference>
<dbReference type="Pfam" id="PF00072">
    <property type="entry name" value="Response_reg"/>
    <property type="match status" value="1"/>
</dbReference>
<dbReference type="SMART" id="SM00862">
    <property type="entry name" value="Trans_reg_C"/>
    <property type="match status" value="1"/>
</dbReference>
<dbReference type="FunFam" id="1.10.10.10:FF:000018">
    <property type="entry name" value="DNA-binding response regulator ResD"/>
    <property type="match status" value="1"/>
</dbReference>
<dbReference type="PANTHER" id="PTHR48111">
    <property type="entry name" value="REGULATOR OF RPOS"/>
    <property type="match status" value="1"/>
</dbReference>
<dbReference type="Gene3D" id="3.40.50.2300">
    <property type="match status" value="1"/>
</dbReference>
<accession>A0A1A5YH76</accession>
<dbReference type="InterPro" id="IPR011006">
    <property type="entry name" value="CheY-like_superfamily"/>
</dbReference>
<dbReference type="InterPro" id="IPR001867">
    <property type="entry name" value="OmpR/PhoB-type_DNA-bd"/>
</dbReference>
<dbReference type="InterPro" id="IPR039420">
    <property type="entry name" value="WalR-like"/>
</dbReference>
<dbReference type="CDD" id="cd00383">
    <property type="entry name" value="trans_reg_C"/>
    <property type="match status" value="1"/>
</dbReference>
<comment type="subcellular location">
    <subcellularLocation>
        <location evidence="1">Cytoplasm</location>
    </subcellularLocation>
</comment>
<comment type="caution">
    <text evidence="11">The sequence shown here is derived from an EMBL/GenBank/DDBJ whole genome shotgun (WGS) entry which is preliminary data.</text>
</comment>
<evidence type="ECO:0000256" key="2">
    <source>
        <dbReference type="ARBA" id="ARBA00022553"/>
    </source>
</evidence>
<feature type="domain" description="OmpR/PhoB-type" evidence="10">
    <location>
        <begin position="126"/>
        <end position="220"/>
    </location>
</feature>
<organism evidence="11 12">
    <name type="scientific">Paenibacillus oryzae</name>
    <dbReference type="NCBI Taxonomy" id="1844972"/>
    <lineage>
        <taxon>Bacteria</taxon>
        <taxon>Bacillati</taxon>
        <taxon>Bacillota</taxon>
        <taxon>Bacilli</taxon>
        <taxon>Bacillales</taxon>
        <taxon>Paenibacillaceae</taxon>
        <taxon>Paenibacillus</taxon>
    </lineage>
</organism>
<evidence type="ECO:0000259" key="9">
    <source>
        <dbReference type="PROSITE" id="PS50110"/>
    </source>
</evidence>
<feature type="DNA-binding region" description="OmpR/PhoB-type" evidence="8">
    <location>
        <begin position="126"/>
        <end position="220"/>
    </location>
</feature>
<protein>
    <submittedName>
        <fullName evidence="11">DNA-binding response regulator</fullName>
    </submittedName>
</protein>
<dbReference type="Pfam" id="PF00486">
    <property type="entry name" value="Trans_reg_C"/>
    <property type="match status" value="1"/>
</dbReference>
<dbReference type="PANTHER" id="PTHR48111:SF32">
    <property type="entry name" value="STAGE 0 SPORULATION PROTEIN A HOMOLOG"/>
    <property type="match status" value="1"/>
</dbReference>
<dbReference type="InterPro" id="IPR036388">
    <property type="entry name" value="WH-like_DNA-bd_sf"/>
</dbReference>
<keyword evidence="5 8" id="KW-0238">DNA-binding</keyword>
<dbReference type="GO" id="GO:0000976">
    <property type="term" value="F:transcription cis-regulatory region binding"/>
    <property type="evidence" value="ECO:0007669"/>
    <property type="project" value="TreeGrafter"/>
</dbReference>
<dbReference type="SMART" id="SM00448">
    <property type="entry name" value="REC"/>
    <property type="match status" value="1"/>
</dbReference>
<dbReference type="PROSITE" id="PS51755">
    <property type="entry name" value="OMPR_PHOB"/>
    <property type="match status" value="1"/>
</dbReference>
<evidence type="ECO:0000256" key="8">
    <source>
        <dbReference type="PROSITE-ProRule" id="PRU01091"/>
    </source>
</evidence>
<evidence type="ECO:0000256" key="3">
    <source>
        <dbReference type="ARBA" id="ARBA00023012"/>
    </source>
</evidence>
<evidence type="ECO:0000256" key="5">
    <source>
        <dbReference type="ARBA" id="ARBA00023125"/>
    </source>
</evidence>
<dbReference type="AlphaFoldDB" id="A0A1A5YH76"/>
<evidence type="ECO:0000259" key="10">
    <source>
        <dbReference type="PROSITE" id="PS51755"/>
    </source>
</evidence>
<evidence type="ECO:0000256" key="1">
    <source>
        <dbReference type="ARBA" id="ARBA00004496"/>
    </source>
</evidence>
<dbReference type="EMBL" id="LYPA01000064">
    <property type="protein sequence ID" value="OBR64947.1"/>
    <property type="molecule type" value="Genomic_DNA"/>
</dbReference>
<evidence type="ECO:0000256" key="7">
    <source>
        <dbReference type="PROSITE-ProRule" id="PRU00169"/>
    </source>
</evidence>
<dbReference type="OrthoDB" id="9790442at2"/>
<evidence type="ECO:0000256" key="4">
    <source>
        <dbReference type="ARBA" id="ARBA00023015"/>
    </source>
</evidence>
<dbReference type="GO" id="GO:0006355">
    <property type="term" value="P:regulation of DNA-templated transcription"/>
    <property type="evidence" value="ECO:0007669"/>
    <property type="project" value="InterPro"/>
</dbReference>
<feature type="domain" description="Response regulatory" evidence="9">
    <location>
        <begin position="3"/>
        <end position="116"/>
    </location>
</feature>
<dbReference type="PROSITE" id="PS50110">
    <property type="entry name" value="RESPONSE_REGULATORY"/>
    <property type="match status" value="1"/>
</dbReference>
<keyword evidence="2 7" id="KW-0597">Phosphoprotein</keyword>
<dbReference type="Gene3D" id="6.10.250.690">
    <property type="match status" value="1"/>
</dbReference>
<dbReference type="GO" id="GO:0005829">
    <property type="term" value="C:cytosol"/>
    <property type="evidence" value="ECO:0007669"/>
    <property type="project" value="TreeGrafter"/>
</dbReference>
<proteinExistence type="predicted"/>
<evidence type="ECO:0000313" key="11">
    <source>
        <dbReference type="EMBL" id="OBR64947.1"/>
    </source>
</evidence>
<dbReference type="STRING" id="1844972.A7K91_05035"/>
<dbReference type="CDD" id="cd17574">
    <property type="entry name" value="REC_OmpR"/>
    <property type="match status" value="1"/>
</dbReference>
<keyword evidence="6" id="KW-0804">Transcription</keyword>
<gene>
    <name evidence="11" type="ORF">A7K91_05035</name>
</gene>